<sequence>MGGSKAGPFGLPFLGNLPALAAGDATDYINRCIARYGSVLKVWFGTRPWVVVSDPALVRKLAYRYTARPAAMNEFLHVLVGHAFEVEQASTFVAAGEVWRRGRRAFEASVIHSASLSAHLPAINRCADRFVERLAARAAPQRATAAATAAKGAAAGAGAGGAAIVNANGCASVPPRGGALDIFTELGTYTLATVGEIAYGVDFGTYDDDSEDDDDGDAPGRGEGKREKQGAGRRASAGGC</sequence>
<feature type="compositionally biased region" description="Basic and acidic residues" evidence="1">
    <location>
        <begin position="218"/>
        <end position="230"/>
    </location>
</feature>
<dbReference type="GO" id="GO:0005506">
    <property type="term" value="F:iron ion binding"/>
    <property type="evidence" value="ECO:0007669"/>
    <property type="project" value="InterPro"/>
</dbReference>
<dbReference type="AlphaFoldDB" id="A0A150G928"/>
<dbReference type="PANTHER" id="PTHR24301">
    <property type="entry name" value="THROMBOXANE-A SYNTHASE"/>
    <property type="match status" value="1"/>
</dbReference>
<dbReference type="PANTHER" id="PTHR24301:SF2">
    <property type="entry name" value="THROMBOXANE-A SYNTHASE"/>
    <property type="match status" value="1"/>
</dbReference>
<proteinExistence type="predicted"/>
<feature type="compositionally biased region" description="Acidic residues" evidence="1">
    <location>
        <begin position="205"/>
        <end position="217"/>
    </location>
</feature>
<gene>
    <name evidence="2" type="ORF">GPECTOR_45g191</name>
</gene>
<dbReference type="OrthoDB" id="540635at2759"/>
<dbReference type="Gene3D" id="1.10.630.10">
    <property type="entry name" value="Cytochrome P450"/>
    <property type="match status" value="1"/>
</dbReference>
<dbReference type="Proteomes" id="UP000075714">
    <property type="component" value="Unassembled WGS sequence"/>
</dbReference>
<dbReference type="InterPro" id="IPR036396">
    <property type="entry name" value="Cyt_P450_sf"/>
</dbReference>
<dbReference type="GO" id="GO:0004497">
    <property type="term" value="F:monooxygenase activity"/>
    <property type="evidence" value="ECO:0007669"/>
    <property type="project" value="InterPro"/>
</dbReference>
<keyword evidence="3" id="KW-1185">Reference proteome</keyword>
<organism evidence="2 3">
    <name type="scientific">Gonium pectorale</name>
    <name type="common">Green alga</name>
    <dbReference type="NCBI Taxonomy" id="33097"/>
    <lineage>
        <taxon>Eukaryota</taxon>
        <taxon>Viridiplantae</taxon>
        <taxon>Chlorophyta</taxon>
        <taxon>core chlorophytes</taxon>
        <taxon>Chlorophyceae</taxon>
        <taxon>CS clade</taxon>
        <taxon>Chlamydomonadales</taxon>
        <taxon>Volvocaceae</taxon>
        <taxon>Gonium</taxon>
    </lineage>
</organism>
<dbReference type="GO" id="GO:0020037">
    <property type="term" value="F:heme binding"/>
    <property type="evidence" value="ECO:0007669"/>
    <property type="project" value="InterPro"/>
</dbReference>
<evidence type="ECO:0008006" key="4">
    <source>
        <dbReference type="Google" id="ProtNLM"/>
    </source>
</evidence>
<accession>A0A150G928</accession>
<feature type="region of interest" description="Disordered" evidence="1">
    <location>
        <begin position="205"/>
        <end position="240"/>
    </location>
</feature>
<evidence type="ECO:0000256" key="1">
    <source>
        <dbReference type="SAM" id="MobiDB-lite"/>
    </source>
</evidence>
<evidence type="ECO:0000313" key="2">
    <source>
        <dbReference type="EMBL" id="KXZ46321.1"/>
    </source>
</evidence>
<comment type="caution">
    <text evidence="2">The sequence shown here is derived from an EMBL/GenBank/DDBJ whole genome shotgun (WGS) entry which is preliminary data.</text>
</comment>
<name>A0A150G928_GONPE</name>
<dbReference type="EMBL" id="LSYV01000046">
    <property type="protein sequence ID" value="KXZ46321.1"/>
    <property type="molecule type" value="Genomic_DNA"/>
</dbReference>
<dbReference type="InterPro" id="IPR001128">
    <property type="entry name" value="Cyt_P450"/>
</dbReference>
<protein>
    <recommendedName>
        <fullName evidence="4">Cytochrome P450</fullName>
    </recommendedName>
</protein>
<evidence type="ECO:0000313" key="3">
    <source>
        <dbReference type="Proteomes" id="UP000075714"/>
    </source>
</evidence>
<dbReference type="STRING" id="33097.A0A150G928"/>
<dbReference type="SUPFAM" id="SSF48264">
    <property type="entry name" value="Cytochrome P450"/>
    <property type="match status" value="1"/>
</dbReference>
<dbReference type="GO" id="GO:0016705">
    <property type="term" value="F:oxidoreductase activity, acting on paired donors, with incorporation or reduction of molecular oxygen"/>
    <property type="evidence" value="ECO:0007669"/>
    <property type="project" value="InterPro"/>
</dbReference>
<dbReference type="Pfam" id="PF00067">
    <property type="entry name" value="p450"/>
    <property type="match status" value="1"/>
</dbReference>
<reference evidence="3" key="1">
    <citation type="journal article" date="2016" name="Nat. Commun.">
        <title>The Gonium pectorale genome demonstrates co-option of cell cycle regulation during the evolution of multicellularity.</title>
        <authorList>
            <person name="Hanschen E.R."/>
            <person name="Marriage T.N."/>
            <person name="Ferris P.J."/>
            <person name="Hamaji T."/>
            <person name="Toyoda A."/>
            <person name="Fujiyama A."/>
            <person name="Neme R."/>
            <person name="Noguchi H."/>
            <person name="Minakuchi Y."/>
            <person name="Suzuki M."/>
            <person name="Kawai-Toyooka H."/>
            <person name="Smith D.R."/>
            <person name="Sparks H."/>
            <person name="Anderson J."/>
            <person name="Bakaric R."/>
            <person name="Luria V."/>
            <person name="Karger A."/>
            <person name="Kirschner M.W."/>
            <person name="Durand P.M."/>
            <person name="Michod R.E."/>
            <person name="Nozaki H."/>
            <person name="Olson B.J."/>
        </authorList>
    </citation>
    <scope>NUCLEOTIDE SEQUENCE [LARGE SCALE GENOMIC DNA]</scope>
    <source>
        <strain evidence="3">NIES-2863</strain>
    </source>
</reference>